<keyword evidence="3" id="KW-1185">Reference proteome</keyword>
<protein>
    <submittedName>
        <fullName evidence="2">Acyl-CoA N-acyltransferase</fullName>
    </submittedName>
</protein>
<dbReference type="CDD" id="cd04301">
    <property type="entry name" value="NAT_SF"/>
    <property type="match status" value="1"/>
</dbReference>
<dbReference type="PANTHER" id="PTHR42791">
    <property type="entry name" value="GNAT FAMILY ACETYLTRANSFERASE"/>
    <property type="match status" value="1"/>
</dbReference>
<evidence type="ECO:0000313" key="3">
    <source>
        <dbReference type="Proteomes" id="UP000800200"/>
    </source>
</evidence>
<keyword evidence="2" id="KW-0808">Transferase</keyword>
<feature type="domain" description="N-acetyltransferase" evidence="1">
    <location>
        <begin position="1"/>
        <end position="200"/>
    </location>
</feature>
<dbReference type="GO" id="GO:0016747">
    <property type="term" value="F:acyltransferase activity, transferring groups other than amino-acyl groups"/>
    <property type="evidence" value="ECO:0007669"/>
    <property type="project" value="InterPro"/>
</dbReference>
<evidence type="ECO:0000259" key="1">
    <source>
        <dbReference type="PROSITE" id="PS51186"/>
    </source>
</evidence>
<dbReference type="OrthoDB" id="2115692at2759"/>
<accession>A0A6A6D836</accession>
<dbReference type="EMBL" id="ML994728">
    <property type="protein sequence ID" value="KAF2175611.1"/>
    <property type="molecule type" value="Genomic_DNA"/>
</dbReference>
<dbReference type="Gene3D" id="3.40.630.30">
    <property type="match status" value="1"/>
</dbReference>
<dbReference type="Proteomes" id="UP000800200">
    <property type="component" value="Unassembled WGS sequence"/>
</dbReference>
<evidence type="ECO:0000313" key="2">
    <source>
        <dbReference type="EMBL" id="KAF2175611.1"/>
    </source>
</evidence>
<dbReference type="Pfam" id="PF00583">
    <property type="entry name" value="Acetyltransf_1"/>
    <property type="match status" value="1"/>
</dbReference>
<dbReference type="PROSITE" id="PS51186">
    <property type="entry name" value="GNAT"/>
    <property type="match status" value="1"/>
</dbReference>
<dbReference type="PANTHER" id="PTHR42791:SF1">
    <property type="entry name" value="N-ACETYLTRANSFERASE DOMAIN-CONTAINING PROTEIN"/>
    <property type="match status" value="1"/>
</dbReference>
<organism evidence="2 3">
    <name type="scientific">Zopfia rhizophila CBS 207.26</name>
    <dbReference type="NCBI Taxonomy" id="1314779"/>
    <lineage>
        <taxon>Eukaryota</taxon>
        <taxon>Fungi</taxon>
        <taxon>Dikarya</taxon>
        <taxon>Ascomycota</taxon>
        <taxon>Pezizomycotina</taxon>
        <taxon>Dothideomycetes</taxon>
        <taxon>Dothideomycetes incertae sedis</taxon>
        <taxon>Zopfiaceae</taxon>
        <taxon>Zopfia</taxon>
    </lineage>
</organism>
<dbReference type="InterPro" id="IPR016181">
    <property type="entry name" value="Acyl_CoA_acyltransferase"/>
</dbReference>
<dbReference type="InterPro" id="IPR052523">
    <property type="entry name" value="Trichothecene_AcTrans"/>
</dbReference>
<sequence>MPLRLVRAEMADIPQLVDLYFNTFKSPLVLRVKPDVPPVREWYKKSLESDIEKPHTRIYKVVEGQAESAQASDEIIAFAKWSSPHTEPQQEKPTDWSVDGDVALFKEVTDKATEKKKKIMGEKEYWYIGVLATLPKHQHRGAGSLLMTEFCKQADEAGHWSYVEASPLGRPTYQRFAFETRDTFSVVIDGEPYIDSCMVREPQIVSINVTKHAGYY</sequence>
<reference evidence="2" key="1">
    <citation type="journal article" date="2020" name="Stud. Mycol.">
        <title>101 Dothideomycetes genomes: a test case for predicting lifestyles and emergence of pathogens.</title>
        <authorList>
            <person name="Haridas S."/>
            <person name="Albert R."/>
            <person name="Binder M."/>
            <person name="Bloem J."/>
            <person name="Labutti K."/>
            <person name="Salamov A."/>
            <person name="Andreopoulos B."/>
            <person name="Baker S."/>
            <person name="Barry K."/>
            <person name="Bills G."/>
            <person name="Bluhm B."/>
            <person name="Cannon C."/>
            <person name="Castanera R."/>
            <person name="Culley D."/>
            <person name="Daum C."/>
            <person name="Ezra D."/>
            <person name="Gonzalez J."/>
            <person name="Henrissat B."/>
            <person name="Kuo A."/>
            <person name="Liang C."/>
            <person name="Lipzen A."/>
            <person name="Lutzoni F."/>
            <person name="Magnuson J."/>
            <person name="Mondo S."/>
            <person name="Nolan M."/>
            <person name="Ohm R."/>
            <person name="Pangilinan J."/>
            <person name="Park H.-J."/>
            <person name="Ramirez L."/>
            <person name="Alfaro M."/>
            <person name="Sun H."/>
            <person name="Tritt A."/>
            <person name="Yoshinaga Y."/>
            <person name="Zwiers L.-H."/>
            <person name="Turgeon B."/>
            <person name="Goodwin S."/>
            <person name="Spatafora J."/>
            <person name="Crous P."/>
            <person name="Grigoriev I."/>
        </authorList>
    </citation>
    <scope>NUCLEOTIDE SEQUENCE</scope>
    <source>
        <strain evidence="2">CBS 207.26</strain>
    </source>
</reference>
<dbReference type="SUPFAM" id="SSF55729">
    <property type="entry name" value="Acyl-CoA N-acyltransferases (Nat)"/>
    <property type="match status" value="1"/>
</dbReference>
<name>A0A6A6D836_9PEZI</name>
<dbReference type="AlphaFoldDB" id="A0A6A6D836"/>
<gene>
    <name evidence="2" type="ORF">K469DRAFT_679723</name>
</gene>
<proteinExistence type="predicted"/>
<dbReference type="InterPro" id="IPR000182">
    <property type="entry name" value="GNAT_dom"/>
</dbReference>
<keyword evidence="2" id="KW-0012">Acyltransferase</keyword>